<evidence type="ECO:0000313" key="2">
    <source>
        <dbReference type="Proteomes" id="UP000621560"/>
    </source>
</evidence>
<evidence type="ECO:0000313" key="1">
    <source>
        <dbReference type="EMBL" id="MBD2844161.1"/>
    </source>
</evidence>
<dbReference type="InterPro" id="IPR005288">
    <property type="entry name" value="NadB"/>
</dbReference>
<protein>
    <submittedName>
        <fullName evidence="1">FAD-dependent oxidoreductase</fullName>
    </submittedName>
</protein>
<dbReference type="Proteomes" id="UP000621560">
    <property type="component" value="Unassembled WGS sequence"/>
</dbReference>
<dbReference type="Gene3D" id="3.50.50.60">
    <property type="entry name" value="FAD/NAD(P)-binding domain"/>
    <property type="match status" value="1"/>
</dbReference>
<dbReference type="GO" id="GO:0009435">
    <property type="term" value="P:NAD+ biosynthetic process"/>
    <property type="evidence" value="ECO:0007669"/>
    <property type="project" value="InterPro"/>
</dbReference>
<dbReference type="SUPFAM" id="SSF51905">
    <property type="entry name" value="FAD/NAD(P)-binding domain"/>
    <property type="match status" value="1"/>
</dbReference>
<dbReference type="EMBL" id="JACXIZ010000008">
    <property type="protein sequence ID" value="MBD2844161.1"/>
    <property type="molecule type" value="Genomic_DNA"/>
</dbReference>
<gene>
    <name evidence="1" type="ORF">IDH44_03090</name>
</gene>
<dbReference type="Pfam" id="PF12831">
    <property type="entry name" value="FAD_oxidored"/>
    <property type="match status" value="1"/>
</dbReference>
<keyword evidence="2" id="KW-1185">Reference proteome</keyword>
<dbReference type="GO" id="GO:0008734">
    <property type="term" value="F:L-aspartate oxidase activity"/>
    <property type="evidence" value="ECO:0007669"/>
    <property type="project" value="InterPro"/>
</dbReference>
<dbReference type="PANTHER" id="PTHR42716:SF1">
    <property type="entry name" value="SLL0471 PROTEIN"/>
    <property type="match status" value="1"/>
</dbReference>
<reference evidence="1" key="1">
    <citation type="submission" date="2020-09" db="EMBL/GenBank/DDBJ databases">
        <title>A novel bacterium of genus Paenibacillus, isolated from South China Sea.</title>
        <authorList>
            <person name="Huang H."/>
            <person name="Mo K."/>
            <person name="Hu Y."/>
        </authorList>
    </citation>
    <scope>NUCLEOTIDE SEQUENCE</scope>
    <source>
        <strain evidence="1">IB182496</strain>
    </source>
</reference>
<dbReference type="InterPro" id="IPR036188">
    <property type="entry name" value="FAD/NAD-bd_sf"/>
</dbReference>
<dbReference type="AlphaFoldDB" id="A0A927BQN6"/>
<dbReference type="RefSeq" id="WP_190914648.1">
    <property type="nucleotide sequence ID" value="NZ_JACXIZ010000008.1"/>
</dbReference>
<organism evidence="1 2">
    <name type="scientific">Paenibacillus sabuli</name>
    <dbReference type="NCBI Taxonomy" id="2772509"/>
    <lineage>
        <taxon>Bacteria</taxon>
        <taxon>Bacillati</taxon>
        <taxon>Bacillota</taxon>
        <taxon>Bacilli</taxon>
        <taxon>Bacillales</taxon>
        <taxon>Paenibacillaceae</taxon>
        <taxon>Paenibacillus</taxon>
    </lineage>
</organism>
<proteinExistence type="predicted"/>
<comment type="caution">
    <text evidence="1">The sequence shown here is derived from an EMBL/GenBank/DDBJ whole genome shotgun (WGS) entry which is preliminary data.</text>
</comment>
<accession>A0A927BQN6</accession>
<dbReference type="PANTHER" id="PTHR42716">
    <property type="entry name" value="L-ASPARTATE OXIDASE"/>
    <property type="match status" value="1"/>
</dbReference>
<sequence length="534" mass="59749">MIIEYQTDILVVGASFGGVSAALSAVKMGKRVILTEETGWIGGQATGQGVPLDEHPWIEKFGHTRSYLTFRSKVRDYYRRNYPMNEKARQDLTLNPGACWVSALGFEPRVGEAVLEEMLAPYRSAGLLSIFKRLAPVQAVLTGDRIQAVEFQSVHGEQVTITANYILDATELGDLLPMCGAEHVTGAESISQTGEPLALEGEAEPLKQQPFTHLIALSHHPDEDFTIPKPVSYEKFRPQFSHITATTERSGAMAGLFAEHDEDAYRQSIWNFRRHFCRDNFDQTFFGSDLTVLMNGNEYRGGVLAGVSQTEKQIALEEAKALSRSLVYYLQSELGFKGLRPRSDVFDTSDGLAAHPYIRESRRIKAEFTIREQDFRMDMHPDGPVEYMDSVGVSGYRIDIHEKGRDGGPNITTAVHGQHWVQQLALGALIPVRLQNLIPACKNIGTTHVTNGSFRVHSTEWNIGEAAGALAAYCLETGESPRAVRNTRTMLEDFQYRLDKLGVERDWPRLSNSYSYASYAGKRKNWYFGEAKRL</sequence>
<name>A0A927BQN6_9BACL</name>